<evidence type="ECO:0000256" key="3">
    <source>
        <dbReference type="ARBA" id="ARBA00023224"/>
    </source>
</evidence>
<dbReference type="InterPro" id="IPR003660">
    <property type="entry name" value="HAMP_dom"/>
</dbReference>
<feature type="domain" description="T-SNARE coiled-coil homology" evidence="7">
    <location>
        <begin position="552"/>
        <end position="614"/>
    </location>
</feature>
<evidence type="ECO:0000259" key="7">
    <source>
        <dbReference type="PROSITE" id="PS50192"/>
    </source>
</evidence>
<dbReference type="InterPro" id="IPR029150">
    <property type="entry name" value="dCache_3"/>
</dbReference>
<keyword evidence="10" id="KW-1185">Reference proteome</keyword>
<dbReference type="Proteomes" id="UP000274097">
    <property type="component" value="Unassembled WGS sequence"/>
</dbReference>
<comment type="caution">
    <text evidence="9">The sequence shown here is derived from an EMBL/GenBank/DDBJ whole genome shotgun (WGS) entry which is preliminary data.</text>
</comment>
<dbReference type="EMBL" id="RFLX01000019">
    <property type="protein sequence ID" value="RMI19459.1"/>
    <property type="molecule type" value="Genomic_DNA"/>
</dbReference>
<dbReference type="PANTHER" id="PTHR32089:SF112">
    <property type="entry name" value="LYSOZYME-LIKE PROTEIN-RELATED"/>
    <property type="match status" value="1"/>
</dbReference>
<accession>A0ABX9VGK6</accession>
<dbReference type="InterPro" id="IPR029151">
    <property type="entry name" value="Sensor-like_sf"/>
</dbReference>
<comment type="subcellular location">
    <subcellularLocation>
        <location evidence="1">Cell inner membrane</location>
        <topology evidence="1">Multi-pass membrane protein</topology>
    </subcellularLocation>
</comment>
<dbReference type="PROSITE" id="PS50111">
    <property type="entry name" value="CHEMOTAXIS_TRANSDUC_2"/>
    <property type="match status" value="1"/>
</dbReference>
<feature type="domain" description="HAMP" evidence="8">
    <location>
        <begin position="306"/>
        <end position="359"/>
    </location>
</feature>
<dbReference type="Pfam" id="PF00015">
    <property type="entry name" value="MCPsignal"/>
    <property type="match status" value="1"/>
</dbReference>
<dbReference type="Gene3D" id="6.10.340.10">
    <property type="match status" value="1"/>
</dbReference>
<dbReference type="Gene3D" id="1.10.287.950">
    <property type="entry name" value="Methyl-accepting chemotaxis protein"/>
    <property type="match status" value="1"/>
</dbReference>
<dbReference type="PROSITE" id="PS50885">
    <property type="entry name" value="HAMP"/>
    <property type="match status" value="1"/>
</dbReference>
<gene>
    <name evidence="9" type="ORF">EBE87_20120</name>
</gene>
<dbReference type="SUPFAM" id="SSF58104">
    <property type="entry name" value="Methyl-accepting chemotaxis protein (MCP) signaling domain"/>
    <property type="match status" value="1"/>
</dbReference>
<keyword evidence="3 5" id="KW-0807">Transducer</keyword>
<dbReference type="SUPFAM" id="SSF103190">
    <property type="entry name" value="Sensory domain-like"/>
    <property type="match status" value="1"/>
</dbReference>
<dbReference type="SMART" id="SM00304">
    <property type="entry name" value="HAMP"/>
    <property type="match status" value="1"/>
</dbReference>
<name>A0ABX9VGK6_9PROT</name>
<sequence>MGLWRNSVRTRIGLAILAASLGASALLFGLNAMQRAESARDEMAQAVELRRAALRTAMEEEKRLAAALAGALASTPQVAAALLAGDRAALEAQVKPVQALLVQRFGRVILTFSRAPGVVLHRAHDPAAHGDEYASRRTTVRETYRTAHPVEGLEPGRDNISVFADAPVLGPDGKVGAVVDLGMAIGDNLAARVKQATGADITFFQKRGDGFAAIGSTLGGRALLPPAVLTGALSAPVQAQAVLDNRRRVAAAEPLLGLDGQVLGIVELGIDMEARLAGADEDDRDALLATLAAAVLALLAGWPMASRLARPLQALAGAAQALAAGRTGIAVPGRERRDEIGEVAQAMEVLRQGTEEAEALRAAQAESRAAGERERREATLALAGQVERSIGKVGEELAQSAAMLQQRAQGLAGNISLAGERGEGAARGAHAAAGNVQTVAAAAEELSTAIAEITRQVADAASVARRALERSQAADATVQGLSDSSQRIGDVVRLIGDIAGQTNLLALNATIEAARAGEAGKGFAVVASEVKSLAAQTAKATEEIGSQIATMQGAAQGAAEAIGAIAGVIAEMDHIAGSIAAAVEEQGAATREIARNVQEAASGTDRVTSEVQAVSHATGEAAAAAAGLHELGNELSRQGGALRSELKGLLSNLRSA</sequence>
<reference evidence="9 10" key="1">
    <citation type="submission" date="2018-10" db="EMBL/GenBank/DDBJ databases">
        <title>Roseomonas sp. nov., isolated from feces of Tibetan antelopes in the Qinghai-Tibet plateau, China.</title>
        <authorList>
            <person name="Tian Z."/>
        </authorList>
    </citation>
    <scope>NUCLEOTIDE SEQUENCE [LARGE SCALE GENOMIC DNA]</scope>
    <source>
        <strain evidence="9 10">Z23</strain>
    </source>
</reference>
<dbReference type="Pfam" id="PF00672">
    <property type="entry name" value="HAMP"/>
    <property type="match status" value="1"/>
</dbReference>
<keyword evidence="2" id="KW-0997">Cell inner membrane</keyword>
<keyword evidence="2" id="KW-0472">Membrane</keyword>
<dbReference type="PANTHER" id="PTHR32089">
    <property type="entry name" value="METHYL-ACCEPTING CHEMOTAXIS PROTEIN MCPB"/>
    <property type="match status" value="1"/>
</dbReference>
<evidence type="ECO:0000313" key="10">
    <source>
        <dbReference type="Proteomes" id="UP000274097"/>
    </source>
</evidence>
<evidence type="ECO:0000256" key="2">
    <source>
        <dbReference type="ARBA" id="ARBA00022519"/>
    </source>
</evidence>
<organism evidence="9 10">
    <name type="scientific">Teichococcus wenyumeiae</name>
    <dbReference type="NCBI Taxonomy" id="2478470"/>
    <lineage>
        <taxon>Bacteria</taxon>
        <taxon>Pseudomonadati</taxon>
        <taxon>Pseudomonadota</taxon>
        <taxon>Alphaproteobacteria</taxon>
        <taxon>Acetobacterales</taxon>
        <taxon>Roseomonadaceae</taxon>
        <taxon>Roseomonas</taxon>
    </lineage>
</organism>
<evidence type="ECO:0000256" key="1">
    <source>
        <dbReference type="ARBA" id="ARBA00004429"/>
    </source>
</evidence>
<evidence type="ECO:0000256" key="5">
    <source>
        <dbReference type="PROSITE-ProRule" id="PRU00284"/>
    </source>
</evidence>
<dbReference type="InterPro" id="IPR000727">
    <property type="entry name" value="T_SNARE_dom"/>
</dbReference>
<dbReference type="PROSITE" id="PS50192">
    <property type="entry name" value="T_SNARE"/>
    <property type="match status" value="1"/>
</dbReference>
<evidence type="ECO:0000259" key="8">
    <source>
        <dbReference type="PROSITE" id="PS50885"/>
    </source>
</evidence>
<comment type="similarity">
    <text evidence="4">Belongs to the methyl-accepting chemotaxis (MCP) protein family.</text>
</comment>
<dbReference type="SMART" id="SM00283">
    <property type="entry name" value="MA"/>
    <property type="match status" value="1"/>
</dbReference>
<dbReference type="RefSeq" id="WP_122140110.1">
    <property type="nucleotide sequence ID" value="NZ_RFLX01000019.1"/>
</dbReference>
<dbReference type="InterPro" id="IPR004089">
    <property type="entry name" value="MCPsignal_dom"/>
</dbReference>
<dbReference type="Gene3D" id="3.30.450.20">
    <property type="entry name" value="PAS domain"/>
    <property type="match status" value="1"/>
</dbReference>
<feature type="domain" description="Methyl-accepting transducer" evidence="6">
    <location>
        <begin position="400"/>
        <end position="629"/>
    </location>
</feature>
<proteinExistence type="inferred from homology"/>
<evidence type="ECO:0000313" key="9">
    <source>
        <dbReference type="EMBL" id="RMI19459.1"/>
    </source>
</evidence>
<evidence type="ECO:0000256" key="4">
    <source>
        <dbReference type="ARBA" id="ARBA00029447"/>
    </source>
</evidence>
<keyword evidence="2" id="KW-1003">Cell membrane</keyword>
<evidence type="ECO:0000259" key="6">
    <source>
        <dbReference type="PROSITE" id="PS50111"/>
    </source>
</evidence>
<dbReference type="Pfam" id="PF14827">
    <property type="entry name" value="dCache_3"/>
    <property type="match status" value="1"/>
</dbReference>
<protein>
    <submittedName>
        <fullName evidence="9">HAMP domain-containing protein</fullName>
    </submittedName>
</protein>